<feature type="compositionally biased region" description="Basic and acidic residues" evidence="5">
    <location>
        <begin position="541"/>
        <end position="579"/>
    </location>
</feature>
<accession>A0AAV2HYY5</accession>
<evidence type="ECO:0000313" key="7">
    <source>
        <dbReference type="EMBL" id="CAL1538263.1"/>
    </source>
</evidence>
<keyword evidence="3 6" id="KW-1133">Transmembrane helix</keyword>
<feature type="transmembrane region" description="Helical" evidence="6">
    <location>
        <begin position="189"/>
        <end position="211"/>
    </location>
</feature>
<dbReference type="Gene3D" id="1.20.140.150">
    <property type="match status" value="1"/>
</dbReference>
<evidence type="ECO:0000256" key="1">
    <source>
        <dbReference type="ARBA" id="ARBA00004141"/>
    </source>
</evidence>
<protein>
    <submittedName>
        <fullName evidence="7">Uncharacterized protein</fullName>
    </submittedName>
</protein>
<evidence type="ECO:0000256" key="4">
    <source>
        <dbReference type="ARBA" id="ARBA00023136"/>
    </source>
</evidence>
<feature type="transmembrane region" description="Helical" evidence="6">
    <location>
        <begin position="158"/>
        <end position="177"/>
    </location>
</feature>
<dbReference type="AlphaFoldDB" id="A0AAV2HYY5"/>
<evidence type="ECO:0000313" key="8">
    <source>
        <dbReference type="Proteomes" id="UP001497497"/>
    </source>
</evidence>
<keyword evidence="8" id="KW-1185">Reference proteome</keyword>
<organism evidence="7 8">
    <name type="scientific">Lymnaea stagnalis</name>
    <name type="common">Great pond snail</name>
    <name type="synonym">Helix stagnalis</name>
    <dbReference type="NCBI Taxonomy" id="6523"/>
    <lineage>
        <taxon>Eukaryota</taxon>
        <taxon>Metazoa</taxon>
        <taxon>Spiralia</taxon>
        <taxon>Lophotrochozoa</taxon>
        <taxon>Mollusca</taxon>
        <taxon>Gastropoda</taxon>
        <taxon>Heterobranchia</taxon>
        <taxon>Euthyneura</taxon>
        <taxon>Panpulmonata</taxon>
        <taxon>Hygrophila</taxon>
        <taxon>Lymnaeoidea</taxon>
        <taxon>Lymnaeidae</taxon>
        <taxon>Lymnaea</taxon>
    </lineage>
</organism>
<feature type="compositionally biased region" description="Polar residues" evidence="5">
    <location>
        <begin position="511"/>
        <end position="540"/>
    </location>
</feature>
<keyword evidence="2 6" id="KW-0812">Transmembrane</keyword>
<gene>
    <name evidence="7" type="ORF">GSLYS_00012084001</name>
</gene>
<name>A0AAV2HYY5_LYMST</name>
<dbReference type="GO" id="GO:0016020">
    <property type="term" value="C:membrane"/>
    <property type="evidence" value="ECO:0007669"/>
    <property type="project" value="UniProtKB-SubCell"/>
</dbReference>
<feature type="region of interest" description="Disordered" evidence="5">
    <location>
        <begin position="374"/>
        <end position="401"/>
    </location>
</feature>
<feature type="region of interest" description="Disordered" evidence="5">
    <location>
        <begin position="506"/>
        <end position="853"/>
    </location>
</feature>
<comment type="subcellular location">
    <subcellularLocation>
        <location evidence="1">Membrane</location>
        <topology evidence="1">Multi-pass membrane protein</topology>
    </subcellularLocation>
</comment>
<dbReference type="EMBL" id="CAXITT010000292">
    <property type="protein sequence ID" value="CAL1538263.1"/>
    <property type="molecule type" value="Genomic_DNA"/>
</dbReference>
<feature type="region of interest" description="Disordered" evidence="5">
    <location>
        <begin position="433"/>
        <end position="458"/>
    </location>
</feature>
<evidence type="ECO:0000256" key="2">
    <source>
        <dbReference type="ARBA" id="ARBA00022692"/>
    </source>
</evidence>
<sequence>MDDIRTEVVNGKYTDDENSDAFSEYQGTILWPRRSMLYRISFLALLPLFVIFLLGFSSPFWMKKHQVDKYRGHYNLVEKVDVSIGLWRVCEGTDFSDIKDCTTLPNTNSYDMACQSMLCLSLIFTTFSIIFGLYENCATMYDIDDGNEAKTKWPEMNAIAAGVFGLVGVGMYGVTIIQMAREGDGSVDWAFPVTTISVTGFIVCGILMAIANPIHATTQGYPGQIMSLSRQSSLRVREPSIQDRLVVVNDVTIQTSGAPAPSTLYGITGGGPEAKEHQFIPRSDSCLSSHMSSPDLFTASSQAAGAPHGQRGTHVVETHDCQDAYVSTYDASRRNNVKQQIQNKAAQRRSWHFDDRSGAYIVSDLINSRGFNTEVKATREQDGVKPPVPPRRDKLQPQQHSIRPSLTQTLHIIPDESADLMLLDDPIVMAPNKFGRNSKPGSPEIQQKPVAGRSTNPFIADSETASEGQAQNPKILQHSSISNESWESQPWPDPPTESEILEHIAPEGDSPASNVAVQHTNSVPESLQYQPQNYASLSRKPTQDGHTKSSYIKTDDLCSSRPTDAHRGSSKSKPVERQHKSSRKASTKGNPAPESHVPVKQEYDNPLFKSPTPEERRAASFGEDFSLQICDSTSFIHPSPQPPPSYYTVVDTMQSDPASYRRHSSHYSHSPNLDARDAVQQASRPVSSEHGVDAPPAYTRHPRPNKEDTATKKPSASSKDKSKPGKHQNQNGGVKSRPRQVKREHNQRRIGQADVGGTLPQPKPPSPHGTYFGSSPDLVSKSPKVGRRMVASSGPANGGVFEQGDCNRNVSNSRTNTPTEYRSSPYGYDTNRQSPYYASRPASQYAHWGDSDL</sequence>
<feature type="compositionally biased region" description="Polar residues" evidence="5">
    <location>
        <begin position="806"/>
        <end position="822"/>
    </location>
</feature>
<evidence type="ECO:0000256" key="6">
    <source>
        <dbReference type="SAM" id="Phobius"/>
    </source>
</evidence>
<dbReference type="InterPro" id="IPR004031">
    <property type="entry name" value="PMP22/EMP/MP20/Claudin"/>
</dbReference>
<keyword evidence="4 6" id="KW-0472">Membrane</keyword>
<feature type="compositionally biased region" description="Basic residues" evidence="5">
    <location>
        <begin position="736"/>
        <end position="748"/>
    </location>
</feature>
<feature type="transmembrane region" description="Helical" evidence="6">
    <location>
        <begin position="117"/>
        <end position="134"/>
    </location>
</feature>
<reference evidence="7 8" key="1">
    <citation type="submission" date="2024-04" db="EMBL/GenBank/DDBJ databases">
        <authorList>
            <consortium name="Genoscope - CEA"/>
            <person name="William W."/>
        </authorList>
    </citation>
    <scope>NUCLEOTIDE SEQUENCE [LARGE SCALE GENOMIC DNA]</scope>
</reference>
<dbReference type="Pfam" id="PF00822">
    <property type="entry name" value="PMP22_Claudin"/>
    <property type="match status" value="1"/>
</dbReference>
<comment type="caution">
    <text evidence="7">The sequence shown here is derived from an EMBL/GenBank/DDBJ whole genome shotgun (WGS) entry which is preliminary data.</text>
</comment>
<evidence type="ECO:0000256" key="5">
    <source>
        <dbReference type="SAM" id="MobiDB-lite"/>
    </source>
</evidence>
<dbReference type="Proteomes" id="UP001497497">
    <property type="component" value="Unassembled WGS sequence"/>
</dbReference>
<evidence type="ECO:0000256" key="3">
    <source>
        <dbReference type="ARBA" id="ARBA00022989"/>
    </source>
</evidence>
<feature type="transmembrane region" description="Helical" evidence="6">
    <location>
        <begin position="40"/>
        <end position="61"/>
    </location>
</feature>
<proteinExistence type="predicted"/>